<dbReference type="Ensembl" id="ENSSPUT00000011752.1">
    <property type="protein sequence ID" value="ENSSPUP00000011023.1"/>
    <property type="gene ID" value="ENSSPUG00000008474.1"/>
</dbReference>
<dbReference type="PANTHER" id="PTHR22969">
    <property type="entry name" value="IKB KINASE"/>
    <property type="match status" value="1"/>
</dbReference>
<dbReference type="Gene3D" id="3.30.200.20">
    <property type="entry name" value="Phosphorylase Kinase, domain 1"/>
    <property type="match status" value="1"/>
</dbReference>
<dbReference type="PROSITE" id="PS50011">
    <property type="entry name" value="PROTEIN_KINASE_DOM"/>
    <property type="match status" value="1"/>
</dbReference>
<dbReference type="GO" id="GO:0005524">
    <property type="term" value="F:ATP binding"/>
    <property type="evidence" value="ECO:0007669"/>
    <property type="project" value="UniProtKB-UniRule"/>
</dbReference>
<feature type="binding site" evidence="8">
    <location>
        <position position="38"/>
    </location>
    <ligand>
        <name>ATP</name>
        <dbReference type="ChEBI" id="CHEBI:30616"/>
    </ligand>
</feature>
<feature type="domain" description="Protein kinase" evidence="9">
    <location>
        <begin position="9"/>
        <end position="170"/>
    </location>
</feature>
<reference evidence="10" key="2">
    <citation type="submission" date="2025-09" db="UniProtKB">
        <authorList>
            <consortium name="Ensembl"/>
        </authorList>
    </citation>
    <scope>IDENTIFICATION</scope>
</reference>
<dbReference type="Proteomes" id="UP000694392">
    <property type="component" value="Unplaced"/>
</dbReference>
<keyword evidence="3" id="KW-0723">Serine/threonine-protein kinase</keyword>
<evidence type="ECO:0000256" key="6">
    <source>
        <dbReference type="ARBA" id="ARBA00022777"/>
    </source>
</evidence>
<keyword evidence="6" id="KW-0418">Kinase</keyword>
<dbReference type="OMA" id="YLWNTED"/>
<keyword evidence="11" id="KW-1185">Reference proteome</keyword>
<evidence type="ECO:0000259" key="9">
    <source>
        <dbReference type="PROSITE" id="PS50011"/>
    </source>
</evidence>
<dbReference type="FunFam" id="3.30.200.20:FF:000106">
    <property type="entry name" value="serine/threonine-protein kinase TBK1 isoform X1"/>
    <property type="match status" value="1"/>
</dbReference>
<proteinExistence type="predicted"/>
<evidence type="ECO:0000256" key="4">
    <source>
        <dbReference type="ARBA" id="ARBA00022679"/>
    </source>
</evidence>
<reference evidence="10" key="1">
    <citation type="submission" date="2025-08" db="UniProtKB">
        <authorList>
            <consortium name="Ensembl"/>
        </authorList>
    </citation>
    <scope>IDENTIFICATION</scope>
</reference>
<dbReference type="Pfam" id="PF00069">
    <property type="entry name" value="Pkinase"/>
    <property type="match status" value="1"/>
</dbReference>
<evidence type="ECO:0000256" key="1">
    <source>
        <dbReference type="ARBA" id="ARBA00004496"/>
    </source>
</evidence>
<evidence type="ECO:0000256" key="7">
    <source>
        <dbReference type="ARBA" id="ARBA00022840"/>
    </source>
</evidence>
<dbReference type="GO" id="GO:0005737">
    <property type="term" value="C:cytoplasm"/>
    <property type="evidence" value="ECO:0007669"/>
    <property type="project" value="UniProtKB-SubCell"/>
</dbReference>
<name>A0A8D0GT36_SPHPU</name>
<keyword evidence="5 8" id="KW-0547">Nucleotide-binding</keyword>
<protein>
    <recommendedName>
        <fullName evidence="9">Protein kinase domain-containing protein</fullName>
    </recommendedName>
</protein>
<dbReference type="InterPro" id="IPR051180">
    <property type="entry name" value="IKK"/>
</dbReference>
<keyword evidence="4" id="KW-0808">Transferase</keyword>
<keyword evidence="7 8" id="KW-0067">ATP-binding</keyword>
<dbReference type="AlphaFoldDB" id="A0A8D0GT36"/>
<organism evidence="10 11">
    <name type="scientific">Sphenodon punctatus</name>
    <name type="common">Tuatara</name>
    <name type="synonym">Hatteria punctata</name>
    <dbReference type="NCBI Taxonomy" id="8508"/>
    <lineage>
        <taxon>Eukaryota</taxon>
        <taxon>Metazoa</taxon>
        <taxon>Chordata</taxon>
        <taxon>Craniata</taxon>
        <taxon>Vertebrata</taxon>
        <taxon>Euteleostomi</taxon>
        <taxon>Lepidosauria</taxon>
        <taxon>Sphenodontia</taxon>
        <taxon>Sphenodontidae</taxon>
        <taxon>Sphenodon</taxon>
    </lineage>
</organism>
<keyword evidence="2" id="KW-0963">Cytoplasm</keyword>
<accession>A0A8D0GT36</accession>
<evidence type="ECO:0000313" key="10">
    <source>
        <dbReference type="Ensembl" id="ENSSPUP00000011023.1"/>
    </source>
</evidence>
<sequence>MQSTPNYLWNTEDVLGQGATASVYKARNKKSGEPVAVKVFNNASYLRPQEVQMREFEVLRKLKHQNIVKLFAVEETGSSKQKVLVMEYCSGGSLLSVLEEPENAFGLSESEFLIVLHCVGTYLSSPCPPGRFLCITSPLLVQYTSSSGEEHCPAFQKAYVKFIHPAHLCG</sequence>
<evidence type="ECO:0000256" key="8">
    <source>
        <dbReference type="PROSITE-ProRule" id="PRU10141"/>
    </source>
</evidence>
<dbReference type="GeneTree" id="ENSGT00950000182937"/>
<comment type="subcellular location">
    <subcellularLocation>
        <location evidence="1">Cytoplasm</location>
    </subcellularLocation>
</comment>
<dbReference type="InterPro" id="IPR000719">
    <property type="entry name" value="Prot_kinase_dom"/>
</dbReference>
<evidence type="ECO:0000256" key="5">
    <source>
        <dbReference type="ARBA" id="ARBA00022741"/>
    </source>
</evidence>
<dbReference type="InterPro" id="IPR011009">
    <property type="entry name" value="Kinase-like_dom_sf"/>
</dbReference>
<dbReference type="GO" id="GO:0004674">
    <property type="term" value="F:protein serine/threonine kinase activity"/>
    <property type="evidence" value="ECO:0007669"/>
    <property type="project" value="UniProtKB-KW"/>
</dbReference>
<dbReference type="InterPro" id="IPR017441">
    <property type="entry name" value="Protein_kinase_ATP_BS"/>
</dbReference>
<dbReference type="PROSITE" id="PS00107">
    <property type="entry name" value="PROTEIN_KINASE_ATP"/>
    <property type="match status" value="1"/>
</dbReference>
<evidence type="ECO:0000313" key="11">
    <source>
        <dbReference type="Proteomes" id="UP000694392"/>
    </source>
</evidence>
<dbReference type="SUPFAM" id="SSF56112">
    <property type="entry name" value="Protein kinase-like (PK-like)"/>
    <property type="match status" value="1"/>
</dbReference>
<evidence type="ECO:0000256" key="2">
    <source>
        <dbReference type="ARBA" id="ARBA00022490"/>
    </source>
</evidence>
<dbReference type="PANTHER" id="PTHR22969:SF10">
    <property type="entry name" value="INHIBITOR OF NUCLEAR FACTOR KAPPA-B KINASE SUBUNIT EPSILON"/>
    <property type="match status" value="1"/>
</dbReference>
<evidence type="ECO:0000256" key="3">
    <source>
        <dbReference type="ARBA" id="ARBA00022527"/>
    </source>
</evidence>